<evidence type="ECO:0000256" key="1">
    <source>
        <dbReference type="SAM" id="MobiDB-lite"/>
    </source>
</evidence>
<feature type="compositionally biased region" description="Polar residues" evidence="1">
    <location>
        <begin position="1"/>
        <end position="10"/>
    </location>
</feature>
<proteinExistence type="predicted"/>
<keyword evidence="3" id="KW-1185">Reference proteome</keyword>
<organism evidence="2 3">
    <name type="scientific">Brucella rhizosphaerae</name>
    <dbReference type="NCBI Taxonomy" id="571254"/>
    <lineage>
        <taxon>Bacteria</taxon>
        <taxon>Pseudomonadati</taxon>
        <taxon>Pseudomonadota</taxon>
        <taxon>Alphaproteobacteria</taxon>
        <taxon>Hyphomicrobiales</taxon>
        <taxon>Brucellaceae</taxon>
        <taxon>Brucella/Ochrobactrum group</taxon>
        <taxon>Brucella</taxon>
    </lineage>
</organism>
<sequence length="43" mass="4686">MLMPYLSSQDSPERAPPIPGIRARSFFFGTKTDPEMSVNVSGA</sequence>
<feature type="region of interest" description="Disordered" evidence="1">
    <location>
        <begin position="1"/>
        <end position="20"/>
    </location>
</feature>
<dbReference type="EMBL" id="NNRK01000017">
    <property type="protein sequence ID" value="OYR18132.1"/>
    <property type="molecule type" value="Genomic_DNA"/>
</dbReference>
<name>A0A256FTC6_9HYPH</name>
<evidence type="ECO:0000313" key="2">
    <source>
        <dbReference type="EMBL" id="OYR18132.1"/>
    </source>
</evidence>
<gene>
    <name evidence="2" type="ORF">CEV32_3611</name>
</gene>
<comment type="caution">
    <text evidence="2">The sequence shown here is derived from an EMBL/GenBank/DDBJ whole genome shotgun (WGS) entry which is preliminary data.</text>
</comment>
<protein>
    <submittedName>
        <fullName evidence="2">Uncharacterized protein</fullName>
    </submittedName>
</protein>
<dbReference type="Proteomes" id="UP000216345">
    <property type="component" value="Unassembled WGS sequence"/>
</dbReference>
<dbReference type="AlphaFoldDB" id="A0A256FTC6"/>
<accession>A0A256FTC6</accession>
<reference evidence="2 3" key="1">
    <citation type="submission" date="2017-07" db="EMBL/GenBank/DDBJ databases">
        <title>Phylogenetic study on the rhizospheric bacterium Ochrobactrum sp. A44.</title>
        <authorList>
            <person name="Krzyzanowska D.M."/>
            <person name="Ossowicki A."/>
            <person name="Rajewska M."/>
            <person name="Maciag T."/>
            <person name="Kaczynski Z."/>
            <person name="Czerwicka M."/>
            <person name="Jafra S."/>
        </authorList>
    </citation>
    <scope>NUCLEOTIDE SEQUENCE [LARGE SCALE GENOMIC DNA]</scope>
    <source>
        <strain evidence="2 3">PR17</strain>
    </source>
</reference>
<evidence type="ECO:0000313" key="3">
    <source>
        <dbReference type="Proteomes" id="UP000216345"/>
    </source>
</evidence>